<proteinExistence type="predicted"/>
<dbReference type="AlphaFoldDB" id="A0A916ZEI0"/>
<dbReference type="SMART" id="SM00052">
    <property type="entry name" value="EAL"/>
    <property type="match status" value="1"/>
</dbReference>
<comment type="caution">
    <text evidence="5">The sequence shown here is derived from an EMBL/GenBank/DDBJ whole genome shotgun (WGS) entry which is preliminary data.</text>
</comment>
<evidence type="ECO:0000313" key="5">
    <source>
        <dbReference type="EMBL" id="GGD91682.1"/>
    </source>
</evidence>
<reference evidence="5" key="2">
    <citation type="submission" date="2020-09" db="EMBL/GenBank/DDBJ databases">
        <authorList>
            <person name="Sun Q."/>
            <person name="Zhou Y."/>
        </authorList>
    </citation>
    <scope>NUCLEOTIDE SEQUENCE</scope>
    <source>
        <strain evidence="5">CGMCC 1.15367</strain>
    </source>
</reference>
<dbReference type="InterPro" id="IPR000014">
    <property type="entry name" value="PAS"/>
</dbReference>
<dbReference type="CDD" id="cd00130">
    <property type="entry name" value="PAS"/>
    <property type="match status" value="5"/>
</dbReference>
<dbReference type="Gene3D" id="3.30.70.270">
    <property type="match status" value="1"/>
</dbReference>
<feature type="domain" description="EAL" evidence="3">
    <location>
        <begin position="794"/>
        <end position="1043"/>
    </location>
</feature>
<feature type="domain" description="PAS" evidence="1">
    <location>
        <begin position="388"/>
        <end position="418"/>
    </location>
</feature>
<dbReference type="InterPro" id="IPR052155">
    <property type="entry name" value="Biofilm_reg_signaling"/>
</dbReference>
<dbReference type="NCBIfam" id="TIGR00254">
    <property type="entry name" value="GGDEF"/>
    <property type="match status" value="1"/>
</dbReference>
<dbReference type="PANTHER" id="PTHR44757">
    <property type="entry name" value="DIGUANYLATE CYCLASE DGCP"/>
    <property type="match status" value="1"/>
</dbReference>
<evidence type="ECO:0000259" key="1">
    <source>
        <dbReference type="PROSITE" id="PS50112"/>
    </source>
</evidence>
<dbReference type="RefSeq" id="WP_188906899.1">
    <property type="nucleotide sequence ID" value="NZ_BMIQ01000001.1"/>
</dbReference>
<dbReference type="EMBL" id="BMIQ01000001">
    <property type="protein sequence ID" value="GGD91682.1"/>
    <property type="molecule type" value="Genomic_DNA"/>
</dbReference>
<feature type="domain" description="PAC" evidence="2">
    <location>
        <begin position="447"/>
        <end position="499"/>
    </location>
</feature>
<dbReference type="InterPro" id="IPR000160">
    <property type="entry name" value="GGDEF_dom"/>
</dbReference>
<dbReference type="PANTHER" id="PTHR44757:SF2">
    <property type="entry name" value="BIOFILM ARCHITECTURE MAINTENANCE PROTEIN MBAA"/>
    <property type="match status" value="1"/>
</dbReference>
<protein>
    <recommendedName>
        <fullName evidence="7">PAS domain S-box-containing protein/diguanylate cyclase (GGDEF)-like protein</fullName>
    </recommendedName>
</protein>
<dbReference type="InterPro" id="IPR029787">
    <property type="entry name" value="Nucleotide_cyclase"/>
</dbReference>
<dbReference type="CDD" id="cd01949">
    <property type="entry name" value="GGDEF"/>
    <property type="match status" value="1"/>
</dbReference>
<dbReference type="Pfam" id="PF08447">
    <property type="entry name" value="PAS_3"/>
    <property type="match status" value="3"/>
</dbReference>
<dbReference type="SUPFAM" id="SSF55073">
    <property type="entry name" value="Nucleotide cyclase"/>
    <property type="match status" value="1"/>
</dbReference>
<dbReference type="Pfam" id="PF13426">
    <property type="entry name" value="PAS_9"/>
    <property type="match status" value="2"/>
</dbReference>
<accession>A0A916ZEI0</accession>
<dbReference type="SMART" id="SM00091">
    <property type="entry name" value="PAS"/>
    <property type="match status" value="5"/>
</dbReference>
<evidence type="ECO:0000259" key="3">
    <source>
        <dbReference type="PROSITE" id="PS50883"/>
    </source>
</evidence>
<feature type="domain" description="PAC" evidence="2">
    <location>
        <begin position="569"/>
        <end position="621"/>
    </location>
</feature>
<dbReference type="InterPro" id="IPR001610">
    <property type="entry name" value="PAC"/>
</dbReference>
<feature type="domain" description="PAC" evidence="2">
    <location>
        <begin position="79"/>
        <end position="133"/>
    </location>
</feature>
<dbReference type="PROSITE" id="PS50887">
    <property type="entry name" value="GGDEF"/>
    <property type="match status" value="1"/>
</dbReference>
<evidence type="ECO:0000313" key="6">
    <source>
        <dbReference type="Proteomes" id="UP000644699"/>
    </source>
</evidence>
<feature type="domain" description="PAS" evidence="1">
    <location>
        <begin position="25"/>
        <end position="63"/>
    </location>
</feature>
<dbReference type="InterPro" id="IPR001633">
    <property type="entry name" value="EAL_dom"/>
</dbReference>
<dbReference type="SUPFAM" id="SSF55785">
    <property type="entry name" value="PYP-like sensor domain (PAS domain)"/>
    <property type="match status" value="5"/>
</dbReference>
<sequence>MRTTPAEPCNVPAEMQALNRSFATLVLDAEGRIARANNRFLRLFGYELEEIVGRDVSIFAPKDDTSGRPADRPRVRPGENWTKRLRRLRKDGSELWVESHFAPIRDADGRLIETAVIVSDVSDQLLRTADDRGQIEAIDVAQAVVHFAADGTVLAANALFLHTMGYAANEVIGRHHRMFVAPEEAAGEAYADFWTTLAEGRHQAGEYRRIGKDGREIWLQATYSPIFDPSGRLSKIVKYATDVTAQKLRQAEYQWQIAAIHKSQAVAAFDMQGAILDANALFLEAFGYSLDEVRGRHHRMFVEPAHAHSSEYAAFWRDLRAGRHRSGQYRRIGKDGREVWLQATYNPIFDMNGRAMRVVKYASIVTEERLQQAEHEGQIAAIHQSQCVVSYALDGTILDANDNFLETVGYRYSEILGKPHRILVPAGAGGEEAERAFWATLAKGEAQAGEFRRVGRDGRDVWLQATYSPILDMGGRPFKVVQYAVDITGEKLRRADFEGQIAAIHKSQGVITLALDGTILDANDNILAILGYDLAELRGRHHTVLVEPGQIETDDYRDLWDKLRSGAFHSGLYKRRGKDGRELWLQATYNPVLDLDGRPFKVIKFASDVTENVAIAEAYEDAKRQAQHDPATALPNRARLASFMTSALPHPAARMAVLYIDLDRFKPINDTYGHPVGDRVLGEIADRLRRLLKDDQIVARVGGDEFVIAAPNLGDEEIETLCLRLLASLSAPIRHEDAELAVTASIGIAIAPSDATSADELLRCADAALYRSKQDGRNIYSYYSLERHERIAAHRSLAEEMRRGISVGEFFLEYQPRYETNSRAIRSVEALVRWAHPERGRISPADFIPLAERSGLIVPLGEWILRTACQTVAPLDGIGVSVNVSPVQFRDDDLVAIVASALAESGLAGSRLELEITEGVLMEDAERARGIIGELKALGVKLAMDDFGTGYSSMSYLCDFPFDVIKIDRKFIADIEGSGGGRAVVQAILGLGRSLGLSVTAEGVETNGQLALLARDQCREVQGYLLARPMPEDRLRDLVAGAAEAEDEPDARDIAAA</sequence>
<evidence type="ECO:0000259" key="2">
    <source>
        <dbReference type="PROSITE" id="PS50113"/>
    </source>
</evidence>
<keyword evidence="6" id="KW-1185">Reference proteome</keyword>
<dbReference type="InterPro" id="IPR035919">
    <property type="entry name" value="EAL_sf"/>
</dbReference>
<dbReference type="NCBIfam" id="TIGR00229">
    <property type="entry name" value="sensory_box"/>
    <property type="match status" value="5"/>
</dbReference>
<dbReference type="PROSITE" id="PS50883">
    <property type="entry name" value="EAL"/>
    <property type="match status" value="1"/>
</dbReference>
<organism evidence="5 6">
    <name type="scientific">Aureimonas endophytica</name>
    <dbReference type="NCBI Taxonomy" id="2027858"/>
    <lineage>
        <taxon>Bacteria</taxon>
        <taxon>Pseudomonadati</taxon>
        <taxon>Pseudomonadota</taxon>
        <taxon>Alphaproteobacteria</taxon>
        <taxon>Hyphomicrobiales</taxon>
        <taxon>Aurantimonadaceae</taxon>
        <taxon>Aureimonas</taxon>
    </lineage>
</organism>
<dbReference type="SMART" id="SM00267">
    <property type="entry name" value="GGDEF"/>
    <property type="match status" value="1"/>
</dbReference>
<dbReference type="Pfam" id="PF00990">
    <property type="entry name" value="GGDEF"/>
    <property type="match status" value="1"/>
</dbReference>
<evidence type="ECO:0000259" key="4">
    <source>
        <dbReference type="PROSITE" id="PS50887"/>
    </source>
</evidence>
<dbReference type="InterPro" id="IPR000700">
    <property type="entry name" value="PAS-assoc_C"/>
</dbReference>
<feature type="domain" description="PAS" evidence="1">
    <location>
        <begin position="266"/>
        <end position="304"/>
    </location>
</feature>
<reference evidence="5" key="1">
    <citation type="journal article" date="2014" name="Int. J. Syst. Evol. Microbiol.">
        <title>Complete genome sequence of Corynebacterium casei LMG S-19264T (=DSM 44701T), isolated from a smear-ripened cheese.</title>
        <authorList>
            <consortium name="US DOE Joint Genome Institute (JGI-PGF)"/>
            <person name="Walter F."/>
            <person name="Albersmeier A."/>
            <person name="Kalinowski J."/>
            <person name="Ruckert C."/>
        </authorList>
    </citation>
    <scope>NUCLEOTIDE SEQUENCE</scope>
    <source>
        <strain evidence="5">CGMCC 1.15367</strain>
    </source>
</reference>
<dbReference type="PROSITE" id="PS50112">
    <property type="entry name" value="PAS"/>
    <property type="match status" value="3"/>
</dbReference>
<evidence type="ECO:0008006" key="7">
    <source>
        <dbReference type="Google" id="ProtNLM"/>
    </source>
</evidence>
<feature type="domain" description="PAC" evidence="2">
    <location>
        <begin position="325"/>
        <end position="377"/>
    </location>
</feature>
<dbReference type="SUPFAM" id="SSF141868">
    <property type="entry name" value="EAL domain-like"/>
    <property type="match status" value="1"/>
</dbReference>
<name>A0A916ZEI0_9HYPH</name>
<feature type="domain" description="PAC" evidence="2">
    <location>
        <begin position="203"/>
        <end position="255"/>
    </location>
</feature>
<dbReference type="PROSITE" id="PS50113">
    <property type="entry name" value="PAC"/>
    <property type="match status" value="5"/>
</dbReference>
<dbReference type="Pfam" id="PF00563">
    <property type="entry name" value="EAL"/>
    <property type="match status" value="1"/>
</dbReference>
<dbReference type="CDD" id="cd01948">
    <property type="entry name" value="EAL"/>
    <property type="match status" value="1"/>
</dbReference>
<dbReference type="Gene3D" id="3.30.450.20">
    <property type="entry name" value="PAS domain"/>
    <property type="match status" value="5"/>
</dbReference>
<feature type="domain" description="GGDEF" evidence="4">
    <location>
        <begin position="653"/>
        <end position="785"/>
    </location>
</feature>
<dbReference type="Gene3D" id="3.20.20.450">
    <property type="entry name" value="EAL domain"/>
    <property type="match status" value="1"/>
</dbReference>
<dbReference type="SMART" id="SM00086">
    <property type="entry name" value="PAC"/>
    <property type="match status" value="6"/>
</dbReference>
<dbReference type="InterPro" id="IPR043128">
    <property type="entry name" value="Rev_trsase/Diguanyl_cyclase"/>
</dbReference>
<dbReference type="Proteomes" id="UP000644699">
    <property type="component" value="Unassembled WGS sequence"/>
</dbReference>
<gene>
    <name evidence="5" type="ORF">GCM10011390_08030</name>
</gene>
<dbReference type="InterPro" id="IPR035965">
    <property type="entry name" value="PAS-like_dom_sf"/>
</dbReference>
<dbReference type="InterPro" id="IPR013655">
    <property type="entry name" value="PAS_fold_3"/>
</dbReference>